<dbReference type="EMBL" id="CADCTC010000128">
    <property type="protein sequence ID" value="CAA9251776.1"/>
    <property type="molecule type" value="Genomic_DNA"/>
</dbReference>
<protein>
    <recommendedName>
        <fullName evidence="2">YgiT-type zinc finger domain-containing protein</fullName>
    </recommendedName>
</protein>
<accession>A0A6J4IG69</accession>
<gene>
    <name evidence="1" type="ORF">AVDCRST_MAG77-2129</name>
</gene>
<evidence type="ECO:0008006" key="2">
    <source>
        <dbReference type="Google" id="ProtNLM"/>
    </source>
</evidence>
<dbReference type="InterPro" id="IPR022453">
    <property type="entry name" value="Znf_MqsA-type"/>
</dbReference>
<dbReference type="NCBIfam" id="TIGR03831">
    <property type="entry name" value="YgiT_finger"/>
    <property type="match status" value="1"/>
</dbReference>
<name>A0A6J4IG69_9CHLR</name>
<reference evidence="1" key="1">
    <citation type="submission" date="2020-02" db="EMBL/GenBank/DDBJ databases">
        <authorList>
            <person name="Meier V. D."/>
        </authorList>
    </citation>
    <scope>NUCLEOTIDE SEQUENCE</scope>
    <source>
        <strain evidence="1">AVDCRST_MAG77</strain>
    </source>
</reference>
<evidence type="ECO:0000313" key="1">
    <source>
        <dbReference type="EMBL" id="CAA9251776.1"/>
    </source>
</evidence>
<dbReference type="Gene3D" id="3.10.20.860">
    <property type="match status" value="1"/>
</dbReference>
<organism evidence="1">
    <name type="scientific">uncultured Chloroflexota bacterium</name>
    <dbReference type="NCBI Taxonomy" id="166587"/>
    <lineage>
        <taxon>Bacteria</taxon>
        <taxon>Bacillati</taxon>
        <taxon>Chloroflexota</taxon>
        <taxon>environmental samples</taxon>
    </lineage>
</organism>
<dbReference type="AlphaFoldDB" id="A0A6J4IG69"/>
<sequence>MRCALAECHASYEERLVTHTVRLRGSLVVFDHVPAEVCTMCGDVLLRPDTLRRIEAVLASGQAPATTAPVYEYA</sequence>
<proteinExistence type="predicted"/>